<dbReference type="PANTHER" id="PTHR30509:SF8">
    <property type="entry name" value="INNER MEMBRANE PROTEIN YCCS"/>
    <property type="match status" value="1"/>
</dbReference>
<feature type="domain" description="Integral membrane protein YccS N-terminal" evidence="8">
    <location>
        <begin position="71"/>
        <end position="339"/>
    </location>
</feature>
<keyword evidence="11" id="KW-1185">Reference proteome</keyword>
<comment type="subcellular location">
    <subcellularLocation>
        <location evidence="1">Cell membrane</location>
        <topology evidence="1">Multi-pass membrane protein</topology>
    </subcellularLocation>
</comment>
<dbReference type="InterPro" id="IPR032692">
    <property type="entry name" value="YccS_N"/>
</dbReference>
<sequence>MIKPLKDFKDFLYTQYFSDGIKITIGVMLPSLIFFQFNLLEIGITISLGALCVSIADSPGPWIHRKNGMLFTILFISLTSFVTALVNTNVYLLSQEIFSFCFVFAMFNIYGERAAAVGTAALLVMVLNIIPGKSSLKLFEHAIYVILGGGWYFLLSIAFSKIRPYRYAQQTLGECISEIADYLKLRARFYTPEISVEDNFKDLVNQQIKVNNHLDNVREALFKTRKLLNDSTNAGRLMVKIFVDMVDLFEQTMATNNDYDTIRRKYEGKDVLIHFNELILKLSKEVNYIGFCLVHQEKPNNKTVTIKDLDHLKYKIDLLEKSGENVLILKKILINLRNIYKRTLAIQNYFGKETQELKSSSTPAELSRFVNHQSFDWKLFKNNLNLNSSVFRFSLRLAVVCLLGFMIGKLFSFGHHSYWIILTILVILKPGFSNTKQRNFERVIGTIIGGILGALILTFVVSQTLKFIILLVAMLITYSFIRVRYIVSVIAMTPFVLILFNFINTTNNTAILASERILDTLLGSLLAILFSYFFLPGWESLQFKSYLGNILKANLNYFEHIILRQSLMPVSETEYKLARKEVYVNTANLAAAFQRMIKEPKSRQNHVNEIHKFVVLNHILSSYLANLSAMFLDNKSAINSEQLKLIRKSRFYLEEAIEKVNDRMKGTTKNKLHIHLSENKADQEVTEQLQSINKLSADLNKISEKL</sequence>
<gene>
    <name evidence="10" type="ORF">I5M32_11960</name>
</gene>
<dbReference type="EMBL" id="JAEHFY010000016">
    <property type="protein sequence ID" value="MBK0383674.1"/>
    <property type="molecule type" value="Genomic_DNA"/>
</dbReference>
<feature type="transmembrane region" description="Helical" evidence="7">
    <location>
        <begin position="417"/>
        <end position="432"/>
    </location>
</feature>
<feature type="transmembrane region" description="Helical" evidence="7">
    <location>
        <begin position="142"/>
        <end position="160"/>
    </location>
</feature>
<dbReference type="Pfam" id="PF12805">
    <property type="entry name" value="FUSC-like"/>
    <property type="match status" value="1"/>
</dbReference>
<keyword evidence="2" id="KW-1003">Cell membrane</keyword>
<proteinExistence type="inferred from homology"/>
<feature type="transmembrane region" description="Helical" evidence="7">
    <location>
        <begin position="483"/>
        <end position="504"/>
    </location>
</feature>
<keyword evidence="3 7" id="KW-0812">Transmembrane</keyword>
<name>A0ABS1BLA0_9SPHI</name>
<feature type="transmembrane region" description="Helical" evidence="7">
    <location>
        <begin position="393"/>
        <end position="411"/>
    </location>
</feature>
<feature type="transmembrane region" description="Helical" evidence="7">
    <location>
        <begin position="114"/>
        <end position="130"/>
    </location>
</feature>
<keyword evidence="5 7" id="KW-0472">Membrane</keyword>
<evidence type="ECO:0000313" key="10">
    <source>
        <dbReference type="EMBL" id="MBK0383674.1"/>
    </source>
</evidence>
<evidence type="ECO:0000256" key="5">
    <source>
        <dbReference type="ARBA" id="ARBA00023136"/>
    </source>
</evidence>
<feature type="domain" description="Integral membrane bound transporter" evidence="9">
    <location>
        <begin position="404"/>
        <end position="530"/>
    </location>
</feature>
<dbReference type="Proteomes" id="UP000660024">
    <property type="component" value="Unassembled WGS sequence"/>
</dbReference>
<dbReference type="RefSeq" id="WP_200586644.1">
    <property type="nucleotide sequence ID" value="NZ_JAEHFY010000016.1"/>
</dbReference>
<evidence type="ECO:0000313" key="11">
    <source>
        <dbReference type="Proteomes" id="UP000660024"/>
    </source>
</evidence>
<evidence type="ECO:0000256" key="6">
    <source>
        <dbReference type="ARBA" id="ARBA00043993"/>
    </source>
</evidence>
<organism evidence="10 11">
    <name type="scientific">Pedobacter segetis</name>
    <dbReference type="NCBI Taxonomy" id="2793069"/>
    <lineage>
        <taxon>Bacteria</taxon>
        <taxon>Pseudomonadati</taxon>
        <taxon>Bacteroidota</taxon>
        <taxon>Sphingobacteriia</taxon>
        <taxon>Sphingobacteriales</taxon>
        <taxon>Sphingobacteriaceae</taxon>
        <taxon>Pedobacter</taxon>
    </lineage>
</organism>
<evidence type="ECO:0000256" key="4">
    <source>
        <dbReference type="ARBA" id="ARBA00022989"/>
    </source>
</evidence>
<comment type="caution">
    <text evidence="10">The sequence shown here is derived from an EMBL/GenBank/DDBJ whole genome shotgun (WGS) entry which is preliminary data.</text>
</comment>
<feature type="transmembrane region" description="Helical" evidence="7">
    <location>
        <begin position="516"/>
        <end position="535"/>
    </location>
</feature>
<evidence type="ECO:0000256" key="3">
    <source>
        <dbReference type="ARBA" id="ARBA00022692"/>
    </source>
</evidence>
<dbReference type="Pfam" id="PF13515">
    <property type="entry name" value="FUSC_2"/>
    <property type="match status" value="1"/>
</dbReference>
<evidence type="ECO:0000256" key="1">
    <source>
        <dbReference type="ARBA" id="ARBA00004651"/>
    </source>
</evidence>
<evidence type="ECO:0000259" key="8">
    <source>
        <dbReference type="Pfam" id="PF12805"/>
    </source>
</evidence>
<reference evidence="10 11" key="1">
    <citation type="submission" date="2020-12" db="EMBL/GenBank/DDBJ databases">
        <title>Bacterial novel species Pedobacter sp. SD-b isolated from soil.</title>
        <authorList>
            <person name="Jung H.-Y."/>
        </authorList>
    </citation>
    <scope>NUCLEOTIDE SEQUENCE [LARGE SCALE GENOMIC DNA]</scope>
    <source>
        <strain evidence="10 11">SD-b</strain>
    </source>
</reference>
<feature type="transmembrane region" description="Helical" evidence="7">
    <location>
        <begin position="33"/>
        <end position="56"/>
    </location>
</feature>
<dbReference type="PANTHER" id="PTHR30509">
    <property type="entry name" value="P-HYDROXYBENZOIC ACID EFFLUX PUMP SUBUNIT-RELATED"/>
    <property type="match status" value="1"/>
</dbReference>
<evidence type="ECO:0000259" key="9">
    <source>
        <dbReference type="Pfam" id="PF13515"/>
    </source>
</evidence>
<feature type="transmembrane region" description="Helical" evidence="7">
    <location>
        <begin position="68"/>
        <end position="86"/>
    </location>
</feature>
<comment type="similarity">
    <text evidence="6">Belongs to the YccS/YhfK family.</text>
</comment>
<accession>A0ABS1BLA0</accession>
<protein>
    <submittedName>
        <fullName evidence="10">FUSC family protein</fullName>
    </submittedName>
</protein>
<feature type="transmembrane region" description="Helical" evidence="7">
    <location>
        <begin position="444"/>
        <end position="477"/>
    </location>
</feature>
<evidence type="ECO:0000256" key="2">
    <source>
        <dbReference type="ARBA" id="ARBA00022475"/>
    </source>
</evidence>
<evidence type="ECO:0000256" key="7">
    <source>
        <dbReference type="SAM" id="Phobius"/>
    </source>
</evidence>
<dbReference type="InterPro" id="IPR049453">
    <property type="entry name" value="Memb_transporter_dom"/>
</dbReference>
<keyword evidence="4 7" id="KW-1133">Transmembrane helix</keyword>